<dbReference type="KEGG" id="cbx:Cenrod_0962"/>
<dbReference type="AlphaFoldDB" id="U5N9Y2"/>
<dbReference type="RefSeq" id="WP_022771882.1">
    <property type="nucleotide sequence ID" value="NC_022576.1"/>
</dbReference>
<sequence>MHSVQHQSLPPAVQAVPIRRFADMAHANGALCRAGWIVVLDEFLDPESVFTQPPCTHNALII</sequence>
<accession>U5N9Y2</accession>
<protein>
    <submittedName>
        <fullName evidence="1">Uncharacterized protein</fullName>
    </submittedName>
</protein>
<dbReference type="EMBL" id="CP004885">
    <property type="protein sequence ID" value="AGX87063.1"/>
    <property type="molecule type" value="Genomic_DNA"/>
</dbReference>
<proteinExistence type="predicted"/>
<evidence type="ECO:0000313" key="1">
    <source>
        <dbReference type="EMBL" id="AGX87063.1"/>
    </source>
</evidence>
<organism evidence="1 2">
    <name type="scientific">Candidatus Symbiobacter mobilis CR</name>
    <dbReference type="NCBI Taxonomy" id="946483"/>
    <lineage>
        <taxon>Bacteria</taxon>
        <taxon>Pseudomonadati</taxon>
        <taxon>Pseudomonadota</taxon>
        <taxon>Betaproteobacteria</taxon>
        <taxon>Burkholderiales</taxon>
        <taxon>Comamonadaceae</taxon>
    </lineage>
</organism>
<dbReference type="Proteomes" id="UP000017184">
    <property type="component" value="Chromosome"/>
</dbReference>
<keyword evidence="2" id="KW-1185">Reference proteome</keyword>
<name>U5N9Y2_9BURK</name>
<dbReference type="HOGENOM" id="CLU_2895671_0_0_4"/>
<dbReference type="STRING" id="946483.Cenrod_0962"/>
<reference evidence="1 2" key="1">
    <citation type="journal article" date="2013" name="Genome Biol.">
        <title>Genomic analysis reveals key aspects of prokaryotic symbiosis in the phototrophic consortium "Chlorochromatium aggregatum".</title>
        <authorList>
            <person name="Liu Z."/>
            <person name="Muller J."/>
            <person name="Li T."/>
            <person name="Alvey R.M."/>
            <person name="Vogl K."/>
            <person name="Frigaard N.U."/>
            <person name="Rockwell N.C."/>
            <person name="Boyd E.S."/>
            <person name="Tomsho L.P."/>
            <person name="Schuster S.C."/>
            <person name="Henke P."/>
            <person name="Rohde M."/>
            <person name="Overmann J."/>
            <person name="Bryant D.A."/>
        </authorList>
    </citation>
    <scope>NUCLEOTIDE SEQUENCE [LARGE SCALE GENOMIC DNA]</scope>
    <source>
        <strain evidence="1">CR</strain>
    </source>
</reference>
<evidence type="ECO:0000313" key="2">
    <source>
        <dbReference type="Proteomes" id="UP000017184"/>
    </source>
</evidence>
<gene>
    <name evidence="1" type="ORF">Cenrod_0962</name>
</gene>